<dbReference type="PANTHER" id="PTHR11662">
    <property type="entry name" value="SOLUTE CARRIER FAMILY 17"/>
    <property type="match status" value="1"/>
</dbReference>
<dbReference type="PANTHER" id="PTHR11662:SF399">
    <property type="entry name" value="FI19708P1-RELATED"/>
    <property type="match status" value="1"/>
</dbReference>
<keyword evidence="3 5" id="KW-1133">Transmembrane helix</keyword>
<evidence type="ECO:0000259" key="6">
    <source>
        <dbReference type="PROSITE" id="PS50850"/>
    </source>
</evidence>
<feature type="transmembrane region" description="Helical" evidence="5">
    <location>
        <begin position="7"/>
        <end position="31"/>
    </location>
</feature>
<feature type="transmembrane region" description="Helical" evidence="5">
    <location>
        <begin position="379"/>
        <end position="401"/>
    </location>
</feature>
<dbReference type="RefSeq" id="WP_110854593.1">
    <property type="nucleotide sequence ID" value="NZ_QJSQ01000004.1"/>
</dbReference>
<evidence type="ECO:0000256" key="1">
    <source>
        <dbReference type="ARBA" id="ARBA00004141"/>
    </source>
</evidence>
<evidence type="ECO:0000256" key="3">
    <source>
        <dbReference type="ARBA" id="ARBA00022989"/>
    </source>
</evidence>
<comment type="subcellular location">
    <subcellularLocation>
        <location evidence="1">Membrane</location>
        <topology evidence="1">Multi-pass membrane protein</topology>
    </subcellularLocation>
</comment>
<dbReference type="InterPro" id="IPR020846">
    <property type="entry name" value="MFS_dom"/>
</dbReference>
<dbReference type="SUPFAM" id="SSF103473">
    <property type="entry name" value="MFS general substrate transporter"/>
    <property type="match status" value="1"/>
</dbReference>
<dbReference type="InterPro" id="IPR036259">
    <property type="entry name" value="MFS_trans_sf"/>
</dbReference>
<dbReference type="GO" id="GO:0022857">
    <property type="term" value="F:transmembrane transporter activity"/>
    <property type="evidence" value="ECO:0007669"/>
    <property type="project" value="InterPro"/>
</dbReference>
<dbReference type="CDD" id="cd17319">
    <property type="entry name" value="MFS_ExuT_GudP_like"/>
    <property type="match status" value="1"/>
</dbReference>
<feature type="transmembrane region" description="Helical" evidence="5">
    <location>
        <begin position="349"/>
        <end position="373"/>
    </location>
</feature>
<dbReference type="GO" id="GO:0016020">
    <property type="term" value="C:membrane"/>
    <property type="evidence" value="ECO:0007669"/>
    <property type="project" value="UniProtKB-SubCell"/>
</dbReference>
<dbReference type="InterPro" id="IPR011701">
    <property type="entry name" value="MFS"/>
</dbReference>
<dbReference type="AlphaFoldDB" id="A0A2V4UXY5"/>
<evidence type="ECO:0000256" key="4">
    <source>
        <dbReference type="ARBA" id="ARBA00023136"/>
    </source>
</evidence>
<sequence length="419" mass="44626">MDSRKKWLLAVMLFVGGGVSYLDRAVLSVLAPLVVKDLNLNPASLGIVFSVFFVGYAFCCMAGGMAADRFGPRKVIIWTMLLWSLFCGLTGVAVSFATLLVVRLLFGMAEGPFLSTSNKLICNWFPVTQRSTGISIAMSGTTLGASIAGPIAGYLAMVHGWRVAFAIIALFGVIWTIGFMMVAKDRPDQSPVSELDAVAVKIGDKRSIWSYMSNPAVLATAIGYFGFAYLLYFFLSWFPSYLTMERHLSLKEMSLVSVIPWVMGFFGYMSGGLITDALCRKTGRALYSRKIVLVTSLLVAGICVGLAGGASTVAMAAGLMGVSVFFLYVSANCYFAIILDMVEQSRVGAVGGFIHMVANFAGVLAPAITGFIVQGTGAFLSAFLLAGAVALVGSFSVAILVPRGPKMGDEYAAQQPART</sequence>
<keyword evidence="2 5" id="KW-0812">Transmembrane</keyword>
<evidence type="ECO:0000256" key="5">
    <source>
        <dbReference type="SAM" id="Phobius"/>
    </source>
</evidence>
<reference evidence="7 8" key="1">
    <citation type="submission" date="2018-06" db="EMBL/GenBank/DDBJ databases">
        <title>Genomic Encyclopedia of Type Strains, Phase IV (KMG-V): Genome sequencing to study the core and pangenomes of soil and plant-associated prokaryotes.</title>
        <authorList>
            <person name="Whitman W."/>
        </authorList>
    </citation>
    <scope>NUCLEOTIDE SEQUENCE [LARGE SCALE GENOMIC DNA]</scope>
    <source>
        <strain evidence="7 8">SRCL-318</strain>
    </source>
</reference>
<proteinExistence type="predicted"/>
<protein>
    <submittedName>
        <fullName evidence="7">Sugar phosphate permease</fullName>
    </submittedName>
</protein>
<feature type="transmembrane region" description="Helical" evidence="5">
    <location>
        <begin position="316"/>
        <end position="337"/>
    </location>
</feature>
<evidence type="ECO:0000256" key="2">
    <source>
        <dbReference type="ARBA" id="ARBA00022692"/>
    </source>
</evidence>
<evidence type="ECO:0000313" key="7">
    <source>
        <dbReference type="EMBL" id="PYE25466.1"/>
    </source>
</evidence>
<dbReference type="Gene3D" id="1.20.1250.20">
    <property type="entry name" value="MFS general substrate transporter like domains"/>
    <property type="match status" value="2"/>
</dbReference>
<dbReference type="InterPro" id="IPR050382">
    <property type="entry name" value="MFS_Na/Anion_cotransporter"/>
</dbReference>
<keyword evidence="4 5" id="KW-0472">Membrane</keyword>
<feature type="transmembrane region" description="Helical" evidence="5">
    <location>
        <begin position="163"/>
        <end position="183"/>
    </location>
</feature>
<dbReference type="EMBL" id="QJSQ01000004">
    <property type="protein sequence ID" value="PYE25466.1"/>
    <property type="molecule type" value="Genomic_DNA"/>
</dbReference>
<dbReference type="Pfam" id="PF07690">
    <property type="entry name" value="MFS_1"/>
    <property type="match status" value="1"/>
</dbReference>
<dbReference type="OrthoDB" id="8596007at2"/>
<feature type="transmembrane region" description="Helical" evidence="5">
    <location>
        <begin position="43"/>
        <end position="63"/>
    </location>
</feature>
<feature type="transmembrane region" description="Helical" evidence="5">
    <location>
        <begin position="216"/>
        <end position="238"/>
    </location>
</feature>
<feature type="transmembrane region" description="Helical" evidence="5">
    <location>
        <begin position="291"/>
        <end position="310"/>
    </location>
</feature>
<dbReference type="Proteomes" id="UP000247772">
    <property type="component" value="Unassembled WGS sequence"/>
</dbReference>
<feature type="transmembrane region" description="Helical" evidence="5">
    <location>
        <begin position="75"/>
        <end position="106"/>
    </location>
</feature>
<name>A0A2V4UXY5_9BURK</name>
<organism evidence="7 8">
    <name type="scientific">Paraburkholderia silvatlantica</name>
    <dbReference type="NCBI Taxonomy" id="321895"/>
    <lineage>
        <taxon>Bacteria</taxon>
        <taxon>Pseudomonadati</taxon>
        <taxon>Pseudomonadota</taxon>
        <taxon>Betaproteobacteria</taxon>
        <taxon>Burkholderiales</taxon>
        <taxon>Burkholderiaceae</taxon>
        <taxon>Paraburkholderia</taxon>
    </lineage>
</organism>
<dbReference type="PROSITE" id="PS50850">
    <property type="entry name" value="MFS"/>
    <property type="match status" value="1"/>
</dbReference>
<gene>
    <name evidence="7" type="ORF">C7410_10443</name>
</gene>
<evidence type="ECO:0000313" key="8">
    <source>
        <dbReference type="Proteomes" id="UP000247772"/>
    </source>
</evidence>
<comment type="caution">
    <text evidence="7">The sequence shown here is derived from an EMBL/GenBank/DDBJ whole genome shotgun (WGS) entry which is preliminary data.</text>
</comment>
<feature type="domain" description="Major facilitator superfamily (MFS) profile" evidence="6">
    <location>
        <begin position="9"/>
        <end position="405"/>
    </location>
</feature>
<accession>A0A2V4UXY5</accession>